<feature type="non-terminal residue" evidence="2">
    <location>
        <position position="99"/>
    </location>
</feature>
<dbReference type="Pfam" id="PF00535">
    <property type="entry name" value="Glycos_transf_2"/>
    <property type="match status" value="1"/>
</dbReference>
<dbReference type="InterPro" id="IPR029044">
    <property type="entry name" value="Nucleotide-diphossugar_trans"/>
</dbReference>
<protein>
    <submittedName>
        <fullName evidence="2">Glycos_transf_2</fullName>
    </submittedName>
</protein>
<proteinExistence type="predicted"/>
<dbReference type="Gene3D" id="3.90.550.10">
    <property type="entry name" value="Spore Coat Polysaccharide Biosynthesis Protein SpsA, Chain A"/>
    <property type="match status" value="1"/>
</dbReference>
<organism evidence="2">
    <name type="scientific">uncultured Streptococcus sp</name>
    <dbReference type="NCBI Taxonomy" id="83427"/>
    <lineage>
        <taxon>Bacteria</taxon>
        <taxon>Bacillati</taxon>
        <taxon>Bacillota</taxon>
        <taxon>Bacilli</taxon>
        <taxon>Lactobacillales</taxon>
        <taxon>Streptococcaceae</taxon>
        <taxon>Streptococcus</taxon>
        <taxon>environmental samples</taxon>
    </lineage>
</organism>
<dbReference type="CDD" id="cd00761">
    <property type="entry name" value="Glyco_tranf_GTA_type"/>
    <property type="match status" value="1"/>
</dbReference>
<evidence type="ECO:0000313" key="2">
    <source>
        <dbReference type="EMBL" id="AIA88006.1"/>
    </source>
</evidence>
<dbReference type="InterPro" id="IPR001173">
    <property type="entry name" value="Glyco_trans_2-like"/>
</dbReference>
<reference evidence="2" key="1">
    <citation type="journal article" date="2013" name="Environ. Microbiol.">
        <title>Seasonally variable intestinal metagenomes of the red palm weevil (Rhynchophorus ferrugineus).</title>
        <authorList>
            <person name="Jia S."/>
            <person name="Zhang X."/>
            <person name="Zhang G."/>
            <person name="Yin A."/>
            <person name="Zhang S."/>
            <person name="Li F."/>
            <person name="Wang L."/>
            <person name="Zhao D."/>
            <person name="Yun Q."/>
            <person name="Tala"/>
            <person name="Wang J."/>
            <person name="Sun G."/>
            <person name="Baabdullah M."/>
            <person name="Yu X."/>
            <person name="Hu S."/>
            <person name="Al-Mssallem I.S."/>
            <person name="Yu J."/>
        </authorList>
    </citation>
    <scope>NUCLEOTIDE SEQUENCE</scope>
</reference>
<name>A0A060C5I2_9STRE</name>
<dbReference type="AlphaFoldDB" id="A0A060C5I2"/>
<sequence>MKHNVRIFHTSNQGPSGARNFGVRHAKGEYITFVDGDDFLHSRYTEELVNALMLSGCDFVISSPSIIRNTIQPDDSCFKKIKNGYSILSLYDVVLNVCY</sequence>
<accession>A0A060C5I2</accession>
<dbReference type="SUPFAM" id="SSF53448">
    <property type="entry name" value="Nucleotide-diphospho-sugar transferases"/>
    <property type="match status" value="1"/>
</dbReference>
<dbReference type="EMBL" id="KF120728">
    <property type="protein sequence ID" value="AIA88006.1"/>
    <property type="molecule type" value="Genomic_DNA"/>
</dbReference>
<feature type="domain" description="Glycosyltransferase 2-like" evidence="1">
    <location>
        <begin position="3"/>
        <end position="64"/>
    </location>
</feature>
<evidence type="ECO:0000259" key="1">
    <source>
        <dbReference type="Pfam" id="PF00535"/>
    </source>
</evidence>